<reference evidence="1 2" key="1">
    <citation type="journal article" date="2010" name="J. Bacteriol.">
        <title>Complete Genome Sequence of Cronobacter turicensis LMG 23827, a foodborne pathogen causing deaths in neonates.</title>
        <authorList>
            <person name="Stephan R."/>
            <person name="Lehner A."/>
            <person name="Tischler P."/>
            <person name="Rattei T."/>
        </authorList>
    </citation>
    <scope>NUCLEOTIDE SEQUENCE [LARGE SCALE GENOMIC DNA]</scope>
    <source>
        <strain evidence="2">DSM 18703 / CCUG 55852 / LMG 23827 / z3032</strain>
    </source>
</reference>
<dbReference type="AlphaFoldDB" id="C9Y046"/>
<organism evidence="1 2">
    <name type="scientific">Cronobacter turicensis (strain DSM 18703 / CCUG 55852 / LMG 23827 / z3032)</name>
    <dbReference type="NCBI Taxonomy" id="693216"/>
    <lineage>
        <taxon>Bacteria</taxon>
        <taxon>Pseudomonadati</taxon>
        <taxon>Pseudomonadota</taxon>
        <taxon>Gammaproteobacteria</taxon>
        <taxon>Enterobacterales</taxon>
        <taxon>Enterobacteriaceae</taxon>
        <taxon>Cronobacter</taxon>
    </lineage>
</organism>
<evidence type="ECO:0000313" key="2">
    <source>
        <dbReference type="Proteomes" id="UP000002069"/>
    </source>
</evidence>
<dbReference type="EMBL" id="FN543093">
    <property type="protein sequence ID" value="CBA29596.1"/>
    <property type="molecule type" value="Genomic_DNA"/>
</dbReference>
<evidence type="ECO:0000313" key="1">
    <source>
        <dbReference type="EMBL" id="CBA29596.1"/>
    </source>
</evidence>
<dbReference type="HOGENOM" id="CLU_3367331_0_0_6"/>
<protein>
    <submittedName>
        <fullName evidence="1">Uncharacterized protein</fullName>
    </submittedName>
</protein>
<name>C9Y046_CROTZ</name>
<keyword evidence="2" id="KW-1185">Reference proteome</keyword>
<accession>C9Y046</accession>
<reference evidence="2" key="2">
    <citation type="journal article" date="2011" name="J. Bacteriol.">
        <title>Complete genome sequence of Cronobacter turicensis LMG 23827, a food-borne pathogen causing deaths in neonates.</title>
        <authorList>
            <person name="Stephan R."/>
            <person name="Lehner A."/>
            <person name="Tischler P."/>
            <person name="Rattei T."/>
        </authorList>
    </citation>
    <scope>NUCLEOTIDE SEQUENCE [LARGE SCALE GENOMIC DNA]</scope>
    <source>
        <strain evidence="2">DSM 18703 / CCUG 55852 / LMG 23827 / z3032</strain>
    </source>
</reference>
<dbReference type="Proteomes" id="UP000002069">
    <property type="component" value="Chromosome"/>
</dbReference>
<dbReference type="KEGG" id="ctu:CTU_14930"/>
<gene>
    <name evidence="1" type="ordered locus">Ctu_14930</name>
</gene>
<proteinExistence type="predicted"/>
<sequence length="35" mass="4044">MGFTYKKSAAKGRRFFSGWRGKRRRGLASLNKKPV</sequence>